<accession>A0A6M0INN9</accession>
<dbReference type="Proteomes" id="UP000477386">
    <property type="component" value="Unassembled WGS sequence"/>
</dbReference>
<dbReference type="EMBL" id="JAAGNZ010000002">
    <property type="protein sequence ID" value="NEU69936.1"/>
    <property type="molecule type" value="Genomic_DNA"/>
</dbReference>
<comment type="similarity">
    <text evidence="1">Belongs to the short-chain dehydrogenases/reductases (SDR) family.</text>
</comment>
<dbReference type="Gene3D" id="3.40.50.720">
    <property type="entry name" value="NAD(P)-binding Rossmann-like Domain"/>
    <property type="match status" value="1"/>
</dbReference>
<evidence type="ECO:0000256" key="1">
    <source>
        <dbReference type="ARBA" id="ARBA00006484"/>
    </source>
</evidence>
<reference evidence="4 5" key="1">
    <citation type="submission" date="2020-02" db="EMBL/GenBank/DDBJ databases">
        <title>Draft genome sequence of two Spirosoma agri KCTC 52727 and Spirosoma terrae KCTC 52035.</title>
        <authorList>
            <person name="Rojas J."/>
            <person name="Ambika Manirajan B."/>
            <person name="Ratering S."/>
            <person name="Suarez C."/>
            <person name="Schnell S."/>
        </authorList>
    </citation>
    <scope>NUCLEOTIDE SEQUENCE [LARGE SCALE GENOMIC DNA]</scope>
    <source>
        <strain evidence="4 5">KCTC 52727</strain>
    </source>
</reference>
<keyword evidence="3" id="KW-0560">Oxidoreductase</keyword>
<protein>
    <submittedName>
        <fullName evidence="4">SDR family oxidoreductase</fullName>
    </submittedName>
</protein>
<sequence length="254" mass="27062">MATQSKIALVTGGSRGLGKNMALQLAADGTDIILTYRTRQEEAEAVVNEIEQTGRKAVALRLDTGISSTFDAFVQQVSVVLTETWGRTTFDFLINNAGIDAASPFAQTTEEDFDNLFNVHLKGVYFLTQKALPLLADNGGIVNVSTGLTRFATPGYAAYASMKGAIEVFTKYLAKELGSRGIRANLVAPGIIETDFTKAAREAHPEMSAFLSSQTALGRIGQPDDIGGVVAFLCSPNAGWVNAQRIEASGGMFL</sequence>
<proteinExistence type="inferred from homology"/>
<evidence type="ECO:0000313" key="4">
    <source>
        <dbReference type="EMBL" id="NEU69936.1"/>
    </source>
</evidence>
<evidence type="ECO:0000256" key="2">
    <source>
        <dbReference type="ARBA" id="ARBA00022857"/>
    </source>
</evidence>
<dbReference type="PRINTS" id="PR00081">
    <property type="entry name" value="GDHRDH"/>
</dbReference>
<name>A0A6M0INN9_9BACT</name>
<comment type="caution">
    <text evidence="4">The sequence shown here is derived from an EMBL/GenBank/DDBJ whole genome shotgun (WGS) entry which is preliminary data.</text>
</comment>
<organism evidence="4 5">
    <name type="scientific">Spirosoma agri</name>
    <dbReference type="NCBI Taxonomy" id="1987381"/>
    <lineage>
        <taxon>Bacteria</taxon>
        <taxon>Pseudomonadati</taxon>
        <taxon>Bacteroidota</taxon>
        <taxon>Cytophagia</taxon>
        <taxon>Cytophagales</taxon>
        <taxon>Cytophagaceae</taxon>
        <taxon>Spirosoma</taxon>
    </lineage>
</organism>
<dbReference type="Pfam" id="PF13561">
    <property type="entry name" value="adh_short_C2"/>
    <property type="match status" value="1"/>
</dbReference>
<keyword evidence="5" id="KW-1185">Reference proteome</keyword>
<dbReference type="GO" id="GO:0016491">
    <property type="term" value="F:oxidoreductase activity"/>
    <property type="evidence" value="ECO:0007669"/>
    <property type="project" value="UniProtKB-KW"/>
</dbReference>
<keyword evidence="2" id="KW-0521">NADP</keyword>
<dbReference type="RefSeq" id="WP_164042742.1">
    <property type="nucleotide sequence ID" value="NZ_JAAGNZ010000002.1"/>
</dbReference>
<gene>
    <name evidence="4" type="ORF">GK091_23855</name>
</gene>
<dbReference type="PRINTS" id="PR00080">
    <property type="entry name" value="SDRFAMILY"/>
</dbReference>
<dbReference type="PANTHER" id="PTHR42879:SF2">
    <property type="entry name" value="3-OXOACYL-[ACYL-CARRIER-PROTEIN] REDUCTASE FABG"/>
    <property type="match status" value="1"/>
</dbReference>
<dbReference type="InterPro" id="IPR050259">
    <property type="entry name" value="SDR"/>
</dbReference>
<evidence type="ECO:0000313" key="5">
    <source>
        <dbReference type="Proteomes" id="UP000477386"/>
    </source>
</evidence>
<dbReference type="InterPro" id="IPR002347">
    <property type="entry name" value="SDR_fam"/>
</dbReference>
<dbReference type="SUPFAM" id="SSF51735">
    <property type="entry name" value="NAD(P)-binding Rossmann-fold domains"/>
    <property type="match status" value="1"/>
</dbReference>
<dbReference type="PANTHER" id="PTHR42879">
    <property type="entry name" value="3-OXOACYL-(ACYL-CARRIER-PROTEIN) REDUCTASE"/>
    <property type="match status" value="1"/>
</dbReference>
<evidence type="ECO:0000256" key="3">
    <source>
        <dbReference type="ARBA" id="ARBA00023002"/>
    </source>
</evidence>
<dbReference type="AlphaFoldDB" id="A0A6M0INN9"/>
<dbReference type="FunFam" id="3.40.50.720:FF:000374">
    <property type="entry name" value="3-oxoacyl-(Acyl-carrier-protein) reductase"/>
    <property type="match status" value="1"/>
</dbReference>
<dbReference type="InterPro" id="IPR036291">
    <property type="entry name" value="NAD(P)-bd_dom_sf"/>
</dbReference>